<dbReference type="Pfam" id="PF07714">
    <property type="entry name" value="PK_Tyr_Ser-Thr"/>
    <property type="match status" value="1"/>
</dbReference>
<reference evidence="5" key="1">
    <citation type="journal article" date="2020" name="Nat. Commun.">
        <title>Large-scale genome sequencing of mycorrhizal fungi provides insights into the early evolution of symbiotic traits.</title>
        <authorList>
            <person name="Miyauchi S."/>
            <person name="Kiss E."/>
            <person name="Kuo A."/>
            <person name="Drula E."/>
            <person name="Kohler A."/>
            <person name="Sanchez-Garcia M."/>
            <person name="Morin E."/>
            <person name="Andreopoulos B."/>
            <person name="Barry K.W."/>
            <person name="Bonito G."/>
            <person name="Buee M."/>
            <person name="Carver A."/>
            <person name="Chen C."/>
            <person name="Cichocki N."/>
            <person name="Clum A."/>
            <person name="Culley D."/>
            <person name="Crous P.W."/>
            <person name="Fauchery L."/>
            <person name="Girlanda M."/>
            <person name="Hayes R.D."/>
            <person name="Keri Z."/>
            <person name="LaButti K."/>
            <person name="Lipzen A."/>
            <person name="Lombard V."/>
            <person name="Magnuson J."/>
            <person name="Maillard F."/>
            <person name="Murat C."/>
            <person name="Nolan M."/>
            <person name="Ohm R.A."/>
            <person name="Pangilinan J."/>
            <person name="Pereira M.F."/>
            <person name="Perotto S."/>
            <person name="Peter M."/>
            <person name="Pfister S."/>
            <person name="Riley R."/>
            <person name="Sitrit Y."/>
            <person name="Stielow J.B."/>
            <person name="Szollosi G."/>
            <person name="Zifcakova L."/>
            <person name="Stursova M."/>
            <person name="Spatafora J.W."/>
            <person name="Tedersoo L."/>
            <person name="Vaario L.M."/>
            <person name="Yamada A."/>
            <person name="Yan M."/>
            <person name="Wang P."/>
            <person name="Xu J."/>
            <person name="Bruns T."/>
            <person name="Baldrian P."/>
            <person name="Vilgalys R."/>
            <person name="Dunand C."/>
            <person name="Henrissat B."/>
            <person name="Grigoriev I.V."/>
            <person name="Hibbett D."/>
            <person name="Nagy L.G."/>
            <person name="Martin F.M."/>
        </authorList>
    </citation>
    <scope>NUCLEOTIDE SEQUENCE</scope>
    <source>
        <strain evidence="5">UH-Tt-Lm1</strain>
    </source>
</reference>
<keyword evidence="2" id="KW-0067">ATP-binding</keyword>
<feature type="compositionally biased region" description="Low complexity" evidence="3">
    <location>
        <begin position="427"/>
        <end position="442"/>
    </location>
</feature>
<accession>A0A9P6H903</accession>
<sequence>MHTSAPPIGKSMGSPNSGRDECDKQSDKSLHTGSAVPAISQQEGVDRTSEPPPVHISDSDKRALRRLVNSSVSQDELPSLITTIVSNVKPTDIAKCLEGADDAQTFIDTIDQTLETTRFALAIRRKCVKSLYKVCAGHSLLPRSLHFELPGNTMGEVKYRCGSADVLQRECGGREVAIKALRPRDLSLETMTNRFCKEVITWKSLQHPNVLPLLGVIMTGNQFAMVSEWMKSGNIKEFTAVHQDFNRFELLADVAKGLMHMHSQGMVHGDLKGANILVDGNGHACLADFGLLTIVSDVTNITCSNSFLEGGTCRWMGPELFNPEKFGLKDCRPTKASDCYALGMVVYEVLSGQVPFHRHRDYSVVVKVSEGERPERPQGAKGPWFGDDIWNLLRHCWEASPNDRPRIKDVLDLLDRVSGSWTPPPQTITNPQTATSSTSELEASSEDSSDEGRVPSDEVGTVGAESLVRQQRALEGAAEKERLPALLQVMFEWMDNQKALNAAPFLFFVDLSLHNRYLPSLRTFFYLPDEV</sequence>
<evidence type="ECO:0000256" key="3">
    <source>
        <dbReference type="SAM" id="MobiDB-lite"/>
    </source>
</evidence>
<keyword evidence="5" id="KW-0418">Kinase</keyword>
<dbReference type="SMART" id="SM00220">
    <property type="entry name" value="S_TKc"/>
    <property type="match status" value="1"/>
</dbReference>
<dbReference type="InterPro" id="IPR008271">
    <property type="entry name" value="Ser/Thr_kinase_AS"/>
</dbReference>
<dbReference type="InterPro" id="IPR001245">
    <property type="entry name" value="Ser-Thr/Tyr_kinase_cat_dom"/>
</dbReference>
<evidence type="ECO:0000256" key="2">
    <source>
        <dbReference type="ARBA" id="ARBA00022840"/>
    </source>
</evidence>
<dbReference type="Gene3D" id="1.10.510.10">
    <property type="entry name" value="Transferase(Phosphotransferase) domain 1"/>
    <property type="match status" value="1"/>
</dbReference>
<dbReference type="Proteomes" id="UP000736335">
    <property type="component" value="Unassembled WGS sequence"/>
</dbReference>
<evidence type="ECO:0000259" key="4">
    <source>
        <dbReference type="PROSITE" id="PS50011"/>
    </source>
</evidence>
<feature type="domain" description="Protein kinase" evidence="4">
    <location>
        <begin position="143"/>
        <end position="417"/>
    </location>
</feature>
<dbReference type="PANTHER" id="PTHR44329">
    <property type="entry name" value="SERINE/THREONINE-PROTEIN KINASE TNNI3K-RELATED"/>
    <property type="match status" value="1"/>
</dbReference>
<feature type="compositionally biased region" description="Basic and acidic residues" evidence="3">
    <location>
        <begin position="18"/>
        <end position="30"/>
    </location>
</feature>
<name>A0A9P6H903_9AGAM</name>
<organism evidence="5 6">
    <name type="scientific">Thelephora terrestris</name>
    <dbReference type="NCBI Taxonomy" id="56493"/>
    <lineage>
        <taxon>Eukaryota</taxon>
        <taxon>Fungi</taxon>
        <taxon>Dikarya</taxon>
        <taxon>Basidiomycota</taxon>
        <taxon>Agaricomycotina</taxon>
        <taxon>Agaricomycetes</taxon>
        <taxon>Thelephorales</taxon>
        <taxon>Thelephoraceae</taxon>
        <taxon>Thelephora</taxon>
    </lineage>
</organism>
<dbReference type="InterPro" id="IPR051681">
    <property type="entry name" value="Ser/Thr_Kinases-Pseudokinases"/>
</dbReference>
<dbReference type="InterPro" id="IPR011009">
    <property type="entry name" value="Kinase-like_dom_sf"/>
</dbReference>
<keyword evidence="5" id="KW-0808">Transferase</keyword>
<reference evidence="5" key="2">
    <citation type="submission" date="2020-11" db="EMBL/GenBank/DDBJ databases">
        <authorList>
            <consortium name="DOE Joint Genome Institute"/>
            <person name="Kuo A."/>
            <person name="Miyauchi S."/>
            <person name="Kiss E."/>
            <person name="Drula E."/>
            <person name="Kohler A."/>
            <person name="Sanchez-Garcia M."/>
            <person name="Andreopoulos B."/>
            <person name="Barry K.W."/>
            <person name="Bonito G."/>
            <person name="Buee M."/>
            <person name="Carver A."/>
            <person name="Chen C."/>
            <person name="Cichocki N."/>
            <person name="Clum A."/>
            <person name="Culley D."/>
            <person name="Crous P.W."/>
            <person name="Fauchery L."/>
            <person name="Girlanda M."/>
            <person name="Hayes R."/>
            <person name="Keri Z."/>
            <person name="Labutti K."/>
            <person name="Lipzen A."/>
            <person name="Lombard V."/>
            <person name="Magnuson J."/>
            <person name="Maillard F."/>
            <person name="Morin E."/>
            <person name="Murat C."/>
            <person name="Nolan M."/>
            <person name="Ohm R."/>
            <person name="Pangilinan J."/>
            <person name="Pereira M."/>
            <person name="Perotto S."/>
            <person name="Peter M."/>
            <person name="Riley R."/>
            <person name="Sitrit Y."/>
            <person name="Stielow B."/>
            <person name="Szollosi G."/>
            <person name="Zifcakova L."/>
            <person name="Stursova M."/>
            <person name="Spatafora J.W."/>
            <person name="Tedersoo L."/>
            <person name="Vaario L.-M."/>
            <person name="Yamada A."/>
            <person name="Yan M."/>
            <person name="Wang P."/>
            <person name="Xu J."/>
            <person name="Bruns T."/>
            <person name="Baldrian P."/>
            <person name="Vilgalys R."/>
            <person name="Henrissat B."/>
            <person name="Grigoriev I.V."/>
            <person name="Hibbett D."/>
            <person name="Nagy L.G."/>
            <person name="Martin F.M."/>
        </authorList>
    </citation>
    <scope>NUCLEOTIDE SEQUENCE</scope>
    <source>
        <strain evidence="5">UH-Tt-Lm1</strain>
    </source>
</reference>
<evidence type="ECO:0000313" key="6">
    <source>
        <dbReference type="Proteomes" id="UP000736335"/>
    </source>
</evidence>
<feature type="region of interest" description="Disordered" evidence="3">
    <location>
        <begin position="421"/>
        <end position="462"/>
    </location>
</feature>
<dbReference type="PROSITE" id="PS50011">
    <property type="entry name" value="PROTEIN_KINASE_DOM"/>
    <property type="match status" value="1"/>
</dbReference>
<dbReference type="GO" id="GO:0004674">
    <property type="term" value="F:protein serine/threonine kinase activity"/>
    <property type="evidence" value="ECO:0007669"/>
    <property type="project" value="TreeGrafter"/>
</dbReference>
<dbReference type="SUPFAM" id="SSF56112">
    <property type="entry name" value="Protein kinase-like (PK-like)"/>
    <property type="match status" value="1"/>
</dbReference>
<dbReference type="PROSITE" id="PS00108">
    <property type="entry name" value="PROTEIN_KINASE_ST"/>
    <property type="match status" value="1"/>
</dbReference>
<feature type="region of interest" description="Disordered" evidence="3">
    <location>
        <begin position="1"/>
        <end position="59"/>
    </location>
</feature>
<dbReference type="AlphaFoldDB" id="A0A9P6H903"/>
<dbReference type="PANTHER" id="PTHR44329:SF298">
    <property type="entry name" value="MIXED LINEAGE KINASE DOMAIN-LIKE PROTEIN"/>
    <property type="match status" value="1"/>
</dbReference>
<evidence type="ECO:0000313" key="5">
    <source>
        <dbReference type="EMBL" id="KAF9780753.1"/>
    </source>
</evidence>
<keyword evidence="6" id="KW-1185">Reference proteome</keyword>
<protein>
    <submittedName>
        <fullName evidence="5">Kinase-like domain-containing protein</fullName>
    </submittedName>
</protein>
<proteinExistence type="predicted"/>
<evidence type="ECO:0000256" key="1">
    <source>
        <dbReference type="ARBA" id="ARBA00022741"/>
    </source>
</evidence>
<dbReference type="InterPro" id="IPR000719">
    <property type="entry name" value="Prot_kinase_dom"/>
</dbReference>
<dbReference type="OrthoDB" id="10252171at2759"/>
<dbReference type="EMBL" id="WIUZ02000015">
    <property type="protein sequence ID" value="KAF9780753.1"/>
    <property type="molecule type" value="Genomic_DNA"/>
</dbReference>
<gene>
    <name evidence="5" type="ORF">BJ322DRAFT_280067</name>
</gene>
<dbReference type="GO" id="GO:0005524">
    <property type="term" value="F:ATP binding"/>
    <property type="evidence" value="ECO:0007669"/>
    <property type="project" value="UniProtKB-KW"/>
</dbReference>
<comment type="caution">
    <text evidence="5">The sequence shown here is derived from an EMBL/GenBank/DDBJ whole genome shotgun (WGS) entry which is preliminary data.</text>
</comment>
<keyword evidence="1" id="KW-0547">Nucleotide-binding</keyword>